<dbReference type="Proteomes" id="UP001331515">
    <property type="component" value="Unassembled WGS sequence"/>
</dbReference>
<evidence type="ECO:0000313" key="1">
    <source>
        <dbReference type="EMBL" id="KAK5920833.1"/>
    </source>
</evidence>
<proteinExistence type="predicted"/>
<organism evidence="1 2">
    <name type="scientific">Champsocephalus gunnari</name>
    <name type="common">Mackerel icefish</name>
    <dbReference type="NCBI Taxonomy" id="52237"/>
    <lineage>
        <taxon>Eukaryota</taxon>
        <taxon>Metazoa</taxon>
        <taxon>Chordata</taxon>
        <taxon>Craniata</taxon>
        <taxon>Vertebrata</taxon>
        <taxon>Euteleostomi</taxon>
        <taxon>Actinopterygii</taxon>
        <taxon>Neopterygii</taxon>
        <taxon>Teleostei</taxon>
        <taxon>Neoteleostei</taxon>
        <taxon>Acanthomorphata</taxon>
        <taxon>Eupercaria</taxon>
        <taxon>Perciformes</taxon>
        <taxon>Notothenioidei</taxon>
        <taxon>Channichthyidae</taxon>
        <taxon>Champsocephalus</taxon>
    </lineage>
</organism>
<sequence>MAYMSSGYGVPLAAQDYTWCLGSNMEPCYTSCRFAVRHSSEPGPLESARCAHSSHSSTAYSNMDLII</sequence>
<gene>
    <name evidence="1" type="ORF">CgunFtcFv8_024595</name>
</gene>
<reference evidence="1 2" key="1">
    <citation type="journal article" date="2023" name="Mol. Biol. Evol.">
        <title>Genomics of Secondarily Temperate Adaptation in the Only Non-Antarctic Icefish.</title>
        <authorList>
            <person name="Rivera-Colon A.G."/>
            <person name="Rayamajhi N."/>
            <person name="Minhas B.F."/>
            <person name="Madrigal G."/>
            <person name="Bilyk K.T."/>
            <person name="Yoon V."/>
            <person name="Hune M."/>
            <person name="Gregory S."/>
            <person name="Cheng C.H.C."/>
            <person name="Catchen J.M."/>
        </authorList>
    </citation>
    <scope>NUCLEOTIDE SEQUENCE [LARGE SCALE GENOMIC DNA]</scope>
    <source>
        <tissue evidence="1">White muscle</tissue>
    </source>
</reference>
<dbReference type="EMBL" id="JAURVH010001523">
    <property type="protein sequence ID" value="KAK5920833.1"/>
    <property type="molecule type" value="Genomic_DNA"/>
</dbReference>
<comment type="caution">
    <text evidence="1">The sequence shown here is derived from an EMBL/GenBank/DDBJ whole genome shotgun (WGS) entry which is preliminary data.</text>
</comment>
<accession>A0AAN8DMS3</accession>
<evidence type="ECO:0000313" key="2">
    <source>
        <dbReference type="Proteomes" id="UP001331515"/>
    </source>
</evidence>
<dbReference type="AlphaFoldDB" id="A0AAN8DMS3"/>
<keyword evidence="2" id="KW-1185">Reference proteome</keyword>
<protein>
    <submittedName>
        <fullName evidence="1">Uncharacterized protein</fullName>
    </submittedName>
</protein>
<name>A0AAN8DMS3_CHAGU</name>